<dbReference type="InterPro" id="IPR025110">
    <property type="entry name" value="AMP-bd_C"/>
</dbReference>
<keyword evidence="6" id="KW-1185">Reference proteome</keyword>
<dbReference type="InterPro" id="IPR020845">
    <property type="entry name" value="AMP-binding_CS"/>
</dbReference>
<evidence type="ECO:0000313" key="6">
    <source>
        <dbReference type="Proteomes" id="UP001267426"/>
    </source>
</evidence>
<gene>
    <name evidence="5" type="ORF">RM540_00015</name>
</gene>
<dbReference type="PROSITE" id="PS00455">
    <property type="entry name" value="AMP_BINDING"/>
    <property type="match status" value="1"/>
</dbReference>
<evidence type="ECO:0000259" key="4">
    <source>
        <dbReference type="Pfam" id="PF13193"/>
    </source>
</evidence>
<dbReference type="Proteomes" id="UP001267426">
    <property type="component" value="Unassembled WGS sequence"/>
</dbReference>
<comment type="caution">
    <text evidence="5">The sequence shown here is derived from an EMBL/GenBank/DDBJ whole genome shotgun (WGS) entry which is preliminary data.</text>
</comment>
<organism evidence="5 6">
    <name type="scientific">Rubrivirga litoralis</name>
    <dbReference type="NCBI Taxonomy" id="3075598"/>
    <lineage>
        <taxon>Bacteria</taxon>
        <taxon>Pseudomonadati</taxon>
        <taxon>Rhodothermota</taxon>
        <taxon>Rhodothermia</taxon>
        <taxon>Rhodothermales</taxon>
        <taxon>Rubricoccaceae</taxon>
        <taxon>Rubrivirga</taxon>
    </lineage>
</organism>
<dbReference type="Pfam" id="PF13193">
    <property type="entry name" value="AMP-binding_C"/>
    <property type="match status" value="1"/>
</dbReference>
<dbReference type="InterPro" id="IPR000873">
    <property type="entry name" value="AMP-dep_synth/lig_dom"/>
</dbReference>
<feature type="domain" description="AMP-binding enzyme C-terminal" evidence="4">
    <location>
        <begin position="435"/>
        <end position="510"/>
    </location>
</feature>
<dbReference type="EMBL" id="JAVRHT010000001">
    <property type="protein sequence ID" value="MDT0630118.1"/>
    <property type="molecule type" value="Genomic_DNA"/>
</dbReference>
<dbReference type="InterPro" id="IPR042099">
    <property type="entry name" value="ANL_N_sf"/>
</dbReference>
<dbReference type="Gene3D" id="3.30.300.30">
    <property type="match status" value="1"/>
</dbReference>
<evidence type="ECO:0000259" key="3">
    <source>
        <dbReference type="Pfam" id="PF00501"/>
    </source>
</evidence>
<reference evidence="5 6" key="1">
    <citation type="submission" date="2023-09" db="EMBL/GenBank/DDBJ databases">
        <authorList>
            <person name="Rey-Velasco X."/>
        </authorList>
    </citation>
    <scope>NUCLEOTIDE SEQUENCE [LARGE SCALE GENOMIC DNA]</scope>
    <source>
        <strain evidence="5 6">F394</strain>
    </source>
</reference>
<dbReference type="Pfam" id="PF00501">
    <property type="entry name" value="AMP-binding"/>
    <property type="match status" value="1"/>
</dbReference>
<dbReference type="Gene3D" id="3.40.50.12780">
    <property type="entry name" value="N-terminal domain of ligase-like"/>
    <property type="match status" value="1"/>
</dbReference>
<sequence length="522" mass="55406">MVHGPDILVPDAPLPQFVLKEAYALGDKPALIDGPTGRVLTYAQLAGGVERVAAALAARGFGVGDVFGILSPNLPEFPIAFHGAIRAGGVATTMNPLSSASELAHQLEDSGARYLLTVPPFLETAREAADAAGVEEVFVFGEGEGATPFASLLQETDGSTKPPELHGFDPSTALAALPYSSGTTGLPKGVMLTHRNLVANVVQFEAVDDGTPDDVLIAILPFFHIYGMTLLVNSAMRAGQTVVTMPRFDLEQFLQLMQDHRVTKAFLVPPILVGLAKHPLVDQYDLSALVRIVSGAAPLGTEVAAAVADRLGCEVKQGFGMTEASPVTHFVPASRTPWTKYGSVGPVVPGVDAKLADVDTGEEVPDGERGELLVRGPNVMKGYLGNDEATARTLDADGWLHTGDVAVVDEDGDFFIVDRVKELIKYKGYQVPPAELEALLLGHDAIGDAAVIPVLDEEAGEIPKAYVVLKPDHDLSADDVMAYVAERVAPYKKVREVAFVDEIPKSSSGKILRRVLVEQDRA</sequence>
<evidence type="ECO:0000256" key="2">
    <source>
        <dbReference type="ARBA" id="ARBA00022598"/>
    </source>
</evidence>
<evidence type="ECO:0000256" key="1">
    <source>
        <dbReference type="ARBA" id="ARBA00006432"/>
    </source>
</evidence>
<feature type="domain" description="AMP-dependent synthetase/ligase" evidence="3">
    <location>
        <begin position="23"/>
        <end position="384"/>
    </location>
</feature>
<dbReference type="PANTHER" id="PTHR24096:SF149">
    <property type="entry name" value="AMP-BINDING DOMAIN-CONTAINING PROTEIN-RELATED"/>
    <property type="match status" value="1"/>
</dbReference>
<evidence type="ECO:0000313" key="5">
    <source>
        <dbReference type="EMBL" id="MDT0630118.1"/>
    </source>
</evidence>
<proteinExistence type="inferred from homology"/>
<comment type="similarity">
    <text evidence="1">Belongs to the ATP-dependent AMP-binding enzyme family.</text>
</comment>
<dbReference type="RefSeq" id="WP_311661034.1">
    <property type="nucleotide sequence ID" value="NZ_JAVRHT010000001.1"/>
</dbReference>
<dbReference type="InterPro" id="IPR045851">
    <property type="entry name" value="AMP-bd_C_sf"/>
</dbReference>
<name>A0ABU3BLH8_9BACT</name>
<accession>A0ABU3BLH8</accession>
<dbReference type="CDD" id="cd05904">
    <property type="entry name" value="4CL"/>
    <property type="match status" value="1"/>
</dbReference>
<protein>
    <submittedName>
        <fullName evidence="5">4-coumarate--CoA ligase family protein</fullName>
    </submittedName>
</protein>
<keyword evidence="2 5" id="KW-0436">Ligase</keyword>
<dbReference type="GO" id="GO:0016874">
    <property type="term" value="F:ligase activity"/>
    <property type="evidence" value="ECO:0007669"/>
    <property type="project" value="UniProtKB-KW"/>
</dbReference>
<dbReference type="PANTHER" id="PTHR24096">
    <property type="entry name" value="LONG-CHAIN-FATTY-ACID--COA LIGASE"/>
    <property type="match status" value="1"/>
</dbReference>
<dbReference type="SUPFAM" id="SSF56801">
    <property type="entry name" value="Acetyl-CoA synthetase-like"/>
    <property type="match status" value="1"/>
</dbReference>